<evidence type="ECO:0000313" key="1">
    <source>
        <dbReference type="EMBL" id="GAH95050.1"/>
    </source>
</evidence>
<protein>
    <submittedName>
        <fullName evidence="1">Uncharacterized protein</fullName>
    </submittedName>
</protein>
<sequence length="189" mass="20890">MKAFILSQINRIVGVKMPPRGKKSIADVYPQWLDFEVLQTGTNIWTVEAIPLPVPRLRREVGDQVQLIEILKVILSPNLNEITDGSRVSLKLMTRNWESDPKEGPTTVFTVSLEPEVMGTEASHVAVEPYMYDLTDGMGHGYLVAVDTLYLGCASGGMTTPTGGSGRIYWRYVTVNLAEFMGLIQSQTG</sequence>
<reference evidence="1" key="1">
    <citation type="journal article" date="2014" name="Front. Microbiol.">
        <title>High frequency of phylogenetically diverse reductive dehalogenase-homologous genes in deep subseafloor sedimentary metagenomes.</title>
        <authorList>
            <person name="Kawai M."/>
            <person name="Futagami T."/>
            <person name="Toyoda A."/>
            <person name="Takaki Y."/>
            <person name="Nishi S."/>
            <person name="Hori S."/>
            <person name="Arai W."/>
            <person name="Tsubouchi T."/>
            <person name="Morono Y."/>
            <person name="Uchiyama I."/>
            <person name="Ito T."/>
            <person name="Fujiyama A."/>
            <person name="Inagaki F."/>
            <person name="Takami H."/>
        </authorList>
    </citation>
    <scope>NUCLEOTIDE SEQUENCE</scope>
    <source>
        <strain evidence="1">Expedition CK06-06</strain>
    </source>
</reference>
<gene>
    <name evidence="1" type="ORF">S06H3_00931</name>
</gene>
<dbReference type="AlphaFoldDB" id="X1KN49"/>
<accession>X1KN49</accession>
<comment type="caution">
    <text evidence="1">The sequence shown here is derived from an EMBL/GenBank/DDBJ whole genome shotgun (WGS) entry which is preliminary data.</text>
</comment>
<name>X1KN49_9ZZZZ</name>
<dbReference type="EMBL" id="BARV01000206">
    <property type="protein sequence ID" value="GAH95050.1"/>
    <property type="molecule type" value="Genomic_DNA"/>
</dbReference>
<organism evidence="1">
    <name type="scientific">marine sediment metagenome</name>
    <dbReference type="NCBI Taxonomy" id="412755"/>
    <lineage>
        <taxon>unclassified sequences</taxon>
        <taxon>metagenomes</taxon>
        <taxon>ecological metagenomes</taxon>
    </lineage>
</organism>
<proteinExistence type="predicted"/>